<dbReference type="CDD" id="cd07820">
    <property type="entry name" value="SRPBCC_3"/>
    <property type="match status" value="1"/>
</dbReference>
<dbReference type="OrthoDB" id="9793552at2"/>
<proteinExistence type="predicted"/>
<organism evidence="1 2">
    <name type="scientific">Tenacibaculum piscium</name>
    <dbReference type="NCBI Taxonomy" id="1458515"/>
    <lineage>
        <taxon>Bacteria</taxon>
        <taxon>Pseudomonadati</taxon>
        <taxon>Bacteroidota</taxon>
        <taxon>Flavobacteriia</taxon>
        <taxon>Flavobacteriales</taxon>
        <taxon>Flavobacteriaceae</taxon>
        <taxon>Tenacibaculum</taxon>
    </lineage>
</organism>
<dbReference type="Gene3D" id="3.30.530.20">
    <property type="match status" value="1"/>
</dbReference>
<keyword evidence="2" id="KW-1185">Reference proteome</keyword>
<dbReference type="RefSeq" id="WP_101917722.1">
    <property type="nucleotide sequence ID" value="NZ_OENF01000038.1"/>
</dbReference>
<dbReference type="SUPFAM" id="SSF55961">
    <property type="entry name" value="Bet v1-like"/>
    <property type="match status" value="1"/>
</dbReference>
<sequence length="161" mass="18885">MMNFKKHSGIYTLETAQELKMPLAKAWDYFSSPENLAKITPKKMGFNITSKVDKKAYPGQIITYKVSPVPFVKTNWVTEITQVKEQAFFIDEQRFGPYAMWHHEHFFEALPNGNTLMKDKISYKIPFGFLGHIAQALFIKKQLKSIFEYRFVTLEKMFNDK</sequence>
<evidence type="ECO:0000313" key="1">
    <source>
        <dbReference type="EMBL" id="SOS75083.1"/>
    </source>
</evidence>
<dbReference type="Proteomes" id="UP000234211">
    <property type="component" value="Unassembled WGS sequence"/>
</dbReference>
<protein>
    <recommendedName>
        <fullName evidence="3">Cell division inhibitor</fullName>
    </recommendedName>
</protein>
<dbReference type="InterPro" id="IPR023393">
    <property type="entry name" value="START-like_dom_sf"/>
</dbReference>
<dbReference type="EMBL" id="OENF01000038">
    <property type="protein sequence ID" value="SOS75083.1"/>
    <property type="molecule type" value="Genomic_DNA"/>
</dbReference>
<accession>A0A2H1YHY1</accession>
<name>A0A2H1YHY1_9FLAO</name>
<gene>
    <name evidence="1" type="ORF">TNO020_430089</name>
</gene>
<dbReference type="AlphaFoldDB" id="A0A2H1YHY1"/>
<evidence type="ECO:0008006" key="3">
    <source>
        <dbReference type="Google" id="ProtNLM"/>
    </source>
</evidence>
<reference evidence="2" key="1">
    <citation type="submission" date="2017-11" db="EMBL/GenBank/DDBJ databases">
        <authorList>
            <person name="Duchaud E."/>
        </authorList>
    </citation>
    <scope>NUCLEOTIDE SEQUENCE [LARGE SCALE GENOMIC DNA]</scope>
    <source>
        <strain evidence="2">Tenacibaculum sp. TNO020</strain>
    </source>
</reference>
<evidence type="ECO:0000313" key="2">
    <source>
        <dbReference type="Proteomes" id="UP000234211"/>
    </source>
</evidence>